<proteinExistence type="predicted"/>
<reference evidence="12" key="1">
    <citation type="submission" date="2022-11" db="UniProtKB">
        <authorList>
            <consortium name="EnsemblMetazoa"/>
        </authorList>
    </citation>
    <scope>IDENTIFICATION</scope>
</reference>
<organism evidence="12 13">
    <name type="scientific">Patiria miniata</name>
    <name type="common">Bat star</name>
    <name type="synonym">Asterina miniata</name>
    <dbReference type="NCBI Taxonomy" id="46514"/>
    <lineage>
        <taxon>Eukaryota</taxon>
        <taxon>Metazoa</taxon>
        <taxon>Echinodermata</taxon>
        <taxon>Eleutherozoa</taxon>
        <taxon>Asterozoa</taxon>
        <taxon>Asteroidea</taxon>
        <taxon>Valvatacea</taxon>
        <taxon>Valvatida</taxon>
        <taxon>Asterinidae</taxon>
        <taxon>Patiria</taxon>
    </lineage>
</organism>
<feature type="domain" description="Roc" evidence="11">
    <location>
        <begin position="79"/>
        <end position="392"/>
    </location>
</feature>
<evidence type="ECO:0000259" key="10">
    <source>
        <dbReference type="PROSITE" id="PS50017"/>
    </source>
</evidence>
<evidence type="ECO:0000256" key="2">
    <source>
        <dbReference type="ARBA" id="ARBA00022679"/>
    </source>
</evidence>
<dbReference type="Gene3D" id="1.10.533.10">
    <property type="entry name" value="Death Domain, Fas"/>
    <property type="match status" value="1"/>
</dbReference>
<dbReference type="InterPro" id="IPR027417">
    <property type="entry name" value="P-loop_NTPase"/>
</dbReference>
<dbReference type="InterPro" id="IPR011029">
    <property type="entry name" value="DEATH-like_dom_sf"/>
</dbReference>
<evidence type="ECO:0000259" key="11">
    <source>
        <dbReference type="PROSITE" id="PS51424"/>
    </source>
</evidence>
<dbReference type="AlphaFoldDB" id="A0A914ACB9"/>
<evidence type="ECO:0000256" key="4">
    <source>
        <dbReference type="ARBA" id="ARBA00022741"/>
    </source>
</evidence>
<evidence type="ECO:0000256" key="5">
    <source>
        <dbReference type="ARBA" id="ARBA00022777"/>
    </source>
</evidence>
<keyword evidence="4" id="KW-0547">Nucleotide-binding</keyword>
<dbReference type="GO" id="GO:0007165">
    <property type="term" value="P:signal transduction"/>
    <property type="evidence" value="ECO:0007669"/>
    <property type="project" value="InterPro"/>
</dbReference>
<evidence type="ECO:0000256" key="6">
    <source>
        <dbReference type="ARBA" id="ARBA00022840"/>
    </source>
</evidence>
<dbReference type="GO" id="GO:0016301">
    <property type="term" value="F:kinase activity"/>
    <property type="evidence" value="ECO:0007669"/>
    <property type="project" value="UniProtKB-KW"/>
</dbReference>
<dbReference type="OMA" id="WERLARC"/>
<feature type="compositionally biased region" description="Low complexity" evidence="9">
    <location>
        <begin position="168"/>
        <end position="189"/>
    </location>
</feature>
<evidence type="ECO:0000256" key="1">
    <source>
        <dbReference type="ARBA" id="ARBA00012513"/>
    </source>
</evidence>
<name>A0A914ACB9_PATMI</name>
<evidence type="ECO:0000313" key="13">
    <source>
        <dbReference type="Proteomes" id="UP000887568"/>
    </source>
</evidence>
<dbReference type="PANTHER" id="PTHR47508">
    <property type="entry name" value="SAM DOMAIN-CONTAINING PROTEIN-RELATED"/>
    <property type="match status" value="1"/>
</dbReference>
<keyword evidence="3" id="KW-0677">Repeat</keyword>
<dbReference type="InterPro" id="IPR020859">
    <property type="entry name" value="ROC"/>
</dbReference>
<keyword evidence="2" id="KW-0808">Transferase</keyword>
<dbReference type="RefSeq" id="XP_038061116.1">
    <property type="nucleotide sequence ID" value="XM_038205188.1"/>
</dbReference>
<dbReference type="GO" id="GO:0005524">
    <property type="term" value="F:ATP binding"/>
    <property type="evidence" value="ECO:0007669"/>
    <property type="project" value="UniProtKB-KW"/>
</dbReference>
<dbReference type="EC" id="2.7.11.1" evidence="1"/>
<comment type="catalytic activity">
    <reaction evidence="7">
        <text>L-threonyl-[protein] + ATP = O-phospho-L-threonyl-[protein] + ADP + H(+)</text>
        <dbReference type="Rhea" id="RHEA:46608"/>
        <dbReference type="Rhea" id="RHEA-COMP:11060"/>
        <dbReference type="Rhea" id="RHEA-COMP:11605"/>
        <dbReference type="ChEBI" id="CHEBI:15378"/>
        <dbReference type="ChEBI" id="CHEBI:30013"/>
        <dbReference type="ChEBI" id="CHEBI:30616"/>
        <dbReference type="ChEBI" id="CHEBI:61977"/>
        <dbReference type="ChEBI" id="CHEBI:456216"/>
        <dbReference type="EC" id="2.7.11.1"/>
    </reaction>
</comment>
<feature type="domain" description="Death" evidence="10">
    <location>
        <begin position="789"/>
        <end position="852"/>
    </location>
</feature>
<dbReference type="PROSITE" id="PS50017">
    <property type="entry name" value="DEATH_DOMAIN"/>
    <property type="match status" value="1"/>
</dbReference>
<evidence type="ECO:0000256" key="9">
    <source>
        <dbReference type="SAM" id="MobiDB-lite"/>
    </source>
</evidence>
<evidence type="ECO:0000313" key="12">
    <source>
        <dbReference type="EnsemblMetazoa" id="XP_038061116.1"/>
    </source>
</evidence>
<comment type="catalytic activity">
    <reaction evidence="8">
        <text>L-seryl-[protein] + ATP = O-phospho-L-seryl-[protein] + ADP + H(+)</text>
        <dbReference type="Rhea" id="RHEA:17989"/>
        <dbReference type="Rhea" id="RHEA-COMP:9863"/>
        <dbReference type="Rhea" id="RHEA-COMP:11604"/>
        <dbReference type="ChEBI" id="CHEBI:15378"/>
        <dbReference type="ChEBI" id="CHEBI:29999"/>
        <dbReference type="ChEBI" id="CHEBI:30616"/>
        <dbReference type="ChEBI" id="CHEBI:83421"/>
        <dbReference type="ChEBI" id="CHEBI:456216"/>
        <dbReference type="EC" id="2.7.11.1"/>
    </reaction>
</comment>
<keyword evidence="6" id="KW-0067">ATP-binding</keyword>
<evidence type="ECO:0000256" key="7">
    <source>
        <dbReference type="ARBA" id="ARBA00047899"/>
    </source>
</evidence>
<dbReference type="PANTHER" id="PTHR47508:SF4">
    <property type="match status" value="1"/>
</dbReference>
<dbReference type="Pfam" id="PF16095">
    <property type="entry name" value="COR-A"/>
    <property type="match status" value="1"/>
</dbReference>
<dbReference type="EnsemblMetazoa" id="XM_038205188.1">
    <property type="protein sequence ID" value="XP_038061116.1"/>
    <property type="gene ID" value="LOC119731902"/>
</dbReference>
<dbReference type="InterPro" id="IPR032171">
    <property type="entry name" value="COR-A"/>
</dbReference>
<dbReference type="GeneID" id="119731902"/>
<dbReference type="SUPFAM" id="SSF52540">
    <property type="entry name" value="P-loop containing nucleoside triphosphate hydrolases"/>
    <property type="match status" value="1"/>
</dbReference>
<evidence type="ECO:0000256" key="3">
    <source>
        <dbReference type="ARBA" id="ARBA00022737"/>
    </source>
</evidence>
<protein>
    <recommendedName>
        <fullName evidence="1">non-specific serine/threonine protein kinase</fullName>
        <ecNumber evidence="1">2.7.11.1</ecNumber>
    </recommendedName>
</protein>
<dbReference type="Gene3D" id="3.40.50.300">
    <property type="entry name" value="P-loop containing nucleotide triphosphate hydrolases"/>
    <property type="match status" value="1"/>
</dbReference>
<dbReference type="InterPro" id="IPR036388">
    <property type="entry name" value="WH-like_DNA-bd_sf"/>
</dbReference>
<dbReference type="Pfam" id="PF08477">
    <property type="entry name" value="Roc"/>
    <property type="match status" value="1"/>
</dbReference>
<dbReference type="OrthoDB" id="10023302at2759"/>
<feature type="region of interest" description="Disordered" evidence="9">
    <location>
        <begin position="168"/>
        <end position="202"/>
    </location>
</feature>
<dbReference type="Gene3D" id="1.10.10.10">
    <property type="entry name" value="Winged helix-like DNA-binding domain superfamily/Winged helix DNA-binding domain"/>
    <property type="match status" value="1"/>
</dbReference>
<dbReference type="SUPFAM" id="SSF47986">
    <property type="entry name" value="DEATH domain"/>
    <property type="match status" value="1"/>
</dbReference>
<dbReference type="InterPro" id="IPR000488">
    <property type="entry name" value="Death_dom"/>
</dbReference>
<dbReference type="Gene3D" id="3.30.70.1390">
    <property type="entry name" value="ROC domain from the Parkinson's disease-associated leucine-rich repeat kinase 2"/>
    <property type="match status" value="2"/>
</dbReference>
<sequence length="856" mass="97401">MGQNQGKTNGEGSYAVVFCEILAEPCVIHSTGNGTNTETLGDNFMFSVNMDEEERLERSGDVPAEIRNQGVYQKALEKGSATVHRTRLMIVGQERVGKTSLMRSLIHASFNSNELSTEGVTTDCTINIISAQSWNCKRGDSTSLNRELMIGLEKEKDKHIDMEPLQPTTTHQLQSSSAASQTQTETQPSGTTVESTSGGKHIPVSRLSKIAEKAMSEGVNTQQNAEQPTLNIWDFAGQDLYYTTHQTFLSSRAIYLVVFNLCQDLDKPVPVQDEGSGGSITYRTTPIQYLDFWMQSMFTYTKENSSKDRLEQKSPPIFIVGTHRNSVGGENLPEKNRKGLVAEIFKRIRHEIHNKPYFRYVVSEFYAVENSLEDNLKIEKLRHHIESIAKKEPYMGERIPLNWLAFDDEKGNISGGKPVMTLKQVKHGFGIEDETELLTMLKFYHDLGHIIYFGGEGGKKSQALRDVVILDPQWLIDAFKKILTVKHPRNQNEHYVQSWDRLQKNGILEDLLIDHMWKDIIEHKKALLDLMDMFDLLCERVDEPRKEEKSSTAPSTATQPSLTNASYYVPSMLRQRTSRSSPLETIEKNSNVFYVDFEEFLPDGLYHRLVVRALRWSQKLGGRKPGLLYDRASFYVDDHHHFALQMVHHSKLACIKVSVMRAGVISPPKHAKPPSADVTCKVKDFVKETLQNLKTMWIKRSNYGIISVKCPNENHKVTHFLQLDECMDKPEVVCRFENAQVVIKTDGIQAMFRQESPEEEASAREPRLDDKTLAAFAKRLGAEEKLPFNDIHLREIAKELGQNWEKLATYLHFTQDDTYTFVTNSQTGVDGAIFDMLTTWKQRFKGGEVEKMKTDG</sequence>
<dbReference type="Proteomes" id="UP000887568">
    <property type="component" value="Unplaced"/>
</dbReference>
<keyword evidence="5" id="KW-0418">Kinase</keyword>
<keyword evidence="13" id="KW-1185">Reference proteome</keyword>
<dbReference type="PROSITE" id="PS51424">
    <property type="entry name" value="ROC"/>
    <property type="match status" value="1"/>
</dbReference>
<accession>A0A914ACB9</accession>
<evidence type="ECO:0000256" key="8">
    <source>
        <dbReference type="ARBA" id="ARBA00048679"/>
    </source>
</evidence>